<evidence type="ECO:0000256" key="3">
    <source>
        <dbReference type="ARBA" id="ARBA00005913"/>
    </source>
</evidence>
<dbReference type="GO" id="GO:0007032">
    <property type="term" value="P:endosome organization"/>
    <property type="evidence" value="ECO:0007669"/>
    <property type="project" value="TreeGrafter"/>
</dbReference>
<evidence type="ECO:0000313" key="11">
    <source>
        <dbReference type="EMBL" id="QWW24855.1"/>
    </source>
</evidence>
<dbReference type="GO" id="GO:0032880">
    <property type="term" value="P:regulation of protein localization"/>
    <property type="evidence" value="ECO:0007669"/>
    <property type="project" value="TreeGrafter"/>
</dbReference>
<dbReference type="InterPro" id="IPR051390">
    <property type="entry name" value="BLOC-1_subunit_KXD1"/>
</dbReference>
<keyword evidence="5" id="KW-0813">Transport</keyword>
<feature type="compositionally biased region" description="Polar residues" evidence="9">
    <location>
        <begin position="19"/>
        <end position="31"/>
    </location>
</feature>
<accession>A0A8F3AI30</accession>
<keyword evidence="8" id="KW-0175">Coiled coil</keyword>
<evidence type="ECO:0000256" key="8">
    <source>
        <dbReference type="SAM" id="Coils"/>
    </source>
</evidence>
<dbReference type="PANTHER" id="PTHR37787:SF1">
    <property type="entry name" value="BIOGENESIS OF LYSOSOME-RELATED ORGANELLES COMPLEX 1 SUBUNIT KXD1"/>
    <property type="match status" value="1"/>
</dbReference>
<dbReference type="GO" id="GO:0005768">
    <property type="term" value="C:endosome"/>
    <property type="evidence" value="ECO:0007669"/>
    <property type="project" value="UniProtKB-SubCell"/>
</dbReference>
<feature type="compositionally biased region" description="Low complexity" evidence="9">
    <location>
        <begin position="1"/>
        <end position="13"/>
    </location>
</feature>
<protein>
    <recommendedName>
        <fullName evidence="4">Biogenesis of lysosome-related organelles complex 1 subunit KXD1</fullName>
    </recommendedName>
    <alternativeName>
        <fullName evidence="7">KxDL homolog</fullName>
    </alternativeName>
</protein>
<feature type="domain" description="KxDL" evidence="10">
    <location>
        <begin position="78"/>
        <end position="155"/>
    </location>
</feature>
<reference evidence="11" key="1">
    <citation type="submission" date="2021-06" db="EMBL/GenBank/DDBJ databases">
        <title>Candida auris outbreak in lebanese hospital.</title>
        <authorList>
            <person name="Finianos M."/>
        </authorList>
    </citation>
    <scope>NUCLEOTIDE SEQUENCE</scope>
    <source>
        <strain evidence="11">CA7LBN</strain>
    </source>
</reference>
<gene>
    <name evidence="11" type="ORF">CA7LBN_003712</name>
</gene>
<evidence type="ECO:0000256" key="5">
    <source>
        <dbReference type="ARBA" id="ARBA00022448"/>
    </source>
</evidence>
<feature type="coiled-coil region" evidence="8">
    <location>
        <begin position="105"/>
        <end position="132"/>
    </location>
</feature>
<sequence>MSSVSSNSDMSMSPVDYSPNLSRRPSLQGSETFEESEDEYITSDEELLSGMISNDEQRHSFGRATSLSDHTEYFTKTIANAMESLSLDKSLVAQAQLSGYINNKNQQLVEMKEKLCSRLENLRQQYEFHISRHRLGYLEKDLENISSRIETLKHGAKGSVLFGNSKLGVAQKFPVEYNKAKDKVFDRVSEP</sequence>
<name>A0A8F3AI30_CANAR</name>
<dbReference type="AlphaFoldDB" id="A0A8F3AI30"/>
<evidence type="ECO:0000256" key="1">
    <source>
        <dbReference type="ARBA" id="ARBA00002069"/>
    </source>
</evidence>
<comment type="function">
    <text evidence="1">Component of the biogenesis of lysosome-related organelles complex-1 (BLOC-1) involved in endosomal cargo sorting.</text>
</comment>
<dbReference type="InterPro" id="IPR019371">
    <property type="entry name" value="KxDL_dom"/>
</dbReference>
<evidence type="ECO:0000256" key="6">
    <source>
        <dbReference type="ARBA" id="ARBA00022753"/>
    </source>
</evidence>
<proteinExistence type="inferred from homology"/>
<evidence type="ECO:0000256" key="9">
    <source>
        <dbReference type="SAM" id="MobiDB-lite"/>
    </source>
</evidence>
<keyword evidence="6" id="KW-0967">Endosome</keyword>
<evidence type="ECO:0000256" key="2">
    <source>
        <dbReference type="ARBA" id="ARBA00004177"/>
    </source>
</evidence>
<evidence type="ECO:0000259" key="10">
    <source>
        <dbReference type="Pfam" id="PF10241"/>
    </source>
</evidence>
<dbReference type="Pfam" id="PF10241">
    <property type="entry name" value="KxDL"/>
    <property type="match status" value="1"/>
</dbReference>
<comment type="similarity">
    <text evidence="3">Belongs to the KXD1 family.</text>
</comment>
<feature type="region of interest" description="Disordered" evidence="9">
    <location>
        <begin position="1"/>
        <end position="41"/>
    </location>
</feature>
<evidence type="ECO:0000256" key="4">
    <source>
        <dbReference type="ARBA" id="ARBA00016207"/>
    </source>
</evidence>
<dbReference type="PANTHER" id="PTHR37787">
    <property type="entry name" value="BIOGENESIS OF LYSOSOME-RELATED ORGANELLES COMPLEX 1 SUBUNIT KXD1"/>
    <property type="match status" value="1"/>
</dbReference>
<dbReference type="EMBL" id="CP076752">
    <property type="protein sequence ID" value="QWW24855.1"/>
    <property type="molecule type" value="Genomic_DNA"/>
</dbReference>
<comment type="subcellular location">
    <subcellularLocation>
        <location evidence="2">Endosome</location>
    </subcellularLocation>
</comment>
<dbReference type="Proteomes" id="UP000825438">
    <property type="component" value="Chromosome IV"/>
</dbReference>
<organism evidence="11">
    <name type="scientific">Candidozyma auris</name>
    <name type="common">Yeast</name>
    <name type="synonym">Candida auris</name>
    <dbReference type="NCBI Taxonomy" id="498019"/>
    <lineage>
        <taxon>Eukaryota</taxon>
        <taxon>Fungi</taxon>
        <taxon>Dikarya</taxon>
        <taxon>Ascomycota</taxon>
        <taxon>Saccharomycotina</taxon>
        <taxon>Pichiomycetes</taxon>
        <taxon>Metschnikowiaceae</taxon>
        <taxon>Candidozyma</taxon>
    </lineage>
</organism>
<evidence type="ECO:0000256" key="7">
    <source>
        <dbReference type="ARBA" id="ARBA00029808"/>
    </source>
</evidence>
<dbReference type="GO" id="GO:0031083">
    <property type="term" value="C:BLOC-1 complex"/>
    <property type="evidence" value="ECO:0007669"/>
    <property type="project" value="TreeGrafter"/>
</dbReference>
<feature type="compositionally biased region" description="Acidic residues" evidence="9">
    <location>
        <begin position="32"/>
        <end position="41"/>
    </location>
</feature>